<dbReference type="Proteomes" id="UP000242754">
    <property type="component" value="Unassembled WGS sequence"/>
</dbReference>
<dbReference type="RefSeq" id="WP_087032914.1">
    <property type="nucleotide sequence ID" value="NZ_FJNE01000003.1"/>
</dbReference>
<proteinExistence type="inferred from homology"/>
<dbReference type="CDD" id="cd07026">
    <property type="entry name" value="Ribosomal_L20"/>
    <property type="match status" value="1"/>
</dbReference>
<accession>A0A143YKR2</accession>
<dbReference type="GO" id="GO:0005840">
    <property type="term" value="C:ribosome"/>
    <property type="evidence" value="ECO:0007669"/>
    <property type="project" value="UniProtKB-KW"/>
</dbReference>
<comment type="function">
    <text evidence="6 8 9">Binds directly to 23S ribosomal RNA and is necessary for the in vitro assembly process of the 50S ribosomal subunit. It is not involved in the protein synthesizing functions of that subunit.</text>
</comment>
<dbReference type="GO" id="GO:0003735">
    <property type="term" value="F:structural constituent of ribosome"/>
    <property type="evidence" value="ECO:0007669"/>
    <property type="project" value="InterPro"/>
</dbReference>
<dbReference type="OrthoDB" id="9808966at2"/>
<keyword evidence="3 8" id="KW-0694">RNA-binding</keyword>
<keyword evidence="11" id="KW-1185">Reference proteome</keyword>
<evidence type="ECO:0000256" key="9">
    <source>
        <dbReference type="RuleBase" id="RU000560"/>
    </source>
</evidence>
<dbReference type="Gene3D" id="6.10.160.10">
    <property type="match status" value="1"/>
</dbReference>
<dbReference type="InterPro" id="IPR049946">
    <property type="entry name" value="RIBOSOMAL_L20_CS"/>
</dbReference>
<evidence type="ECO:0000256" key="5">
    <source>
        <dbReference type="ARBA" id="ARBA00023274"/>
    </source>
</evidence>
<dbReference type="InterPro" id="IPR005813">
    <property type="entry name" value="Ribosomal_bL20"/>
</dbReference>
<dbReference type="Gene3D" id="1.10.1900.20">
    <property type="entry name" value="Ribosomal protein L20"/>
    <property type="match status" value="1"/>
</dbReference>
<keyword evidence="2 8" id="KW-0699">rRNA-binding</keyword>
<evidence type="ECO:0000256" key="1">
    <source>
        <dbReference type="ARBA" id="ARBA00007698"/>
    </source>
</evidence>
<dbReference type="SUPFAM" id="SSF74731">
    <property type="entry name" value="Ribosomal protein L20"/>
    <property type="match status" value="1"/>
</dbReference>
<protein>
    <recommendedName>
        <fullName evidence="7 8">Large ribosomal subunit protein bL20</fullName>
    </recommendedName>
</protein>
<dbReference type="NCBIfam" id="TIGR01032">
    <property type="entry name" value="rplT_bact"/>
    <property type="match status" value="1"/>
</dbReference>
<evidence type="ECO:0000256" key="3">
    <source>
        <dbReference type="ARBA" id="ARBA00022884"/>
    </source>
</evidence>
<keyword evidence="5 8" id="KW-0687">Ribonucleoprotein</keyword>
<evidence type="ECO:0000256" key="2">
    <source>
        <dbReference type="ARBA" id="ARBA00022730"/>
    </source>
</evidence>
<organism evidence="10 11">
    <name type="scientific">Trichococcus palustris</name>
    <dbReference type="NCBI Taxonomy" id="140314"/>
    <lineage>
        <taxon>Bacteria</taxon>
        <taxon>Bacillati</taxon>
        <taxon>Bacillota</taxon>
        <taxon>Bacilli</taxon>
        <taxon>Lactobacillales</taxon>
        <taxon>Carnobacteriaceae</taxon>
        <taxon>Trichococcus</taxon>
    </lineage>
</organism>
<name>A0A143YKR2_9LACT</name>
<dbReference type="Pfam" id="PF00453">
    <property type="entry name" value="Ribosomal_L20"/>
    <property type="match status" value="1"/>
</dbReference>
<dbReference type="GO" id="GO:0006412">
    <property type="term" value="P:translation"/>
    <property type="evidence" value="ECO:0007669"/>
    <property type="project" value="InterPro"/>
</dbReference>
<dbReference type="PRINTS" id="PR00062">
    <property type="entry name" value="RIBOSOMALL20"/>
</dbReference>
<comment type="similarity">
    <text evidence="1 8 9">Belongs to the bacterial ribosomal protein bL20 family.</text>
</comment>
<dbReference type="HAMAP" id="MF_00382">
    <property type="entry name" value="Ribosomal_bL20"/>
    <property type="match status" value="1"/>
</dbReference>
<evidence type="ECO:0000313" key="11">
    <source>
        <dbReference type="Proteomes" id="UP000242754"/>
    </source>
</evidence>
<evidence type="ECO:0000256" key="8">
    <source>
        <dbReference type="HAMAP-Rule" id="MF_00382"/>
    </source>
</evidence>
<keyword evidence="4 8" id="KW-0689">Ribosomal protein</keyword>
<dbReference type="InterPro" id="IPR035566">
    <property type="entry name" value="Ribosomal_protein_bL20_C"/>
</dbReference>
<gene>
    <name evidence="8" type="primary">rplT</name>
    <name evidence="10" type="ORF">Tpal_1445</name>
</gene>
<dbReference type="FunFam" id="1.10.1900.20:FF:000001">
    <property type="entry name" value="50S ribosomal protein L20"/>
    <property type="match status" value="1"/>
</dbReference>
<dbReference type="GO" id="GO:0000027">
    <property type="term" value="P:ribosomal large subunit assembly"/>
    <property type="evidence" value="ECO:0007669"/>
    <property type="project" value="UniProtKB-UniRule"/>
</dbReference>
<dbReference type="AlphaFoldDB" id="A0A143YKR2"/>
<dbReference type="GO" id="GO:0019843">
    <property type="term" value="F:rRNA binding"/>
    <property type="evidence" value="ECO:0007669"/>
    <property type="project" value="UniProtKB-UniRule"/>
</dbReference>
<dbReference type="EMBL" id="FJNE01000003">
    <property type="protein sequence ID" value="CZQ91660.1"/>
    <property type="molecule type" value="Genomic_DNA"/>
</dbReference>
<evidence type="ECO:0000256" key="6">
    <source>
        <dbReference type="ARBA" id="ARBA00024775"/>
    </source>
</evidence>
<evidence type="ECO:0000256" key="4">
    <source>
        <dbReference type="ARBA" id="ARBA00022980"/>
    </source>
</evidence>
<evidence type="ECO:0000313" key="10">
    <source>
        <dbReference type="EMBL" id="CZQ91660.1"/>
    </source>
</evidence>
<reference evidence="10 11" key="1">
    <citation type="submission" date="2016-02" db="EMBL/GenBank/DDBJ databases">
        <authorList>
            <person name="Wen L."/>
            <person name="He K."/>
            <person name="Yang H."/>
        </authorList>
    </citation>
    <scope>NUCLEOTIDE SEQUENCE [LARGE SCALE GENOMIC DNA]</scope>
    <source>
        <strain evidence="10">Trichococcus palustris</strain>
    </source>
</reference>
<dbReference type="PROSITE" id="PS00937">
    <property type="entry name" value="RIBOSOMAL_L20"/>
    <property type="match status" value="1"/>
</dbReference>
<sequence>MPRVKGGTVTRKRRKKIIKLSKGYYGSKHTLFKTAKEQVMKSYTYAYRDRRQKKRDFRRLWVTRINAAARMNGLSYSTLIHGLKLAGIEMNRKMLADLAVTDAAAFTAIADQAKDALNK</sequence>
<dbReference type="GO" id="GO:1990904">
    <property type="term" value="C:ribonucleoprotein complex"/>
    <property type="evidence" value="ECO:0007669"/>
    <property type="project" value="UniProtKB-KW"/>
</dbReference>
<dbReference type="PANTHER" id="PTHR10986">
    <property type="entry name" value="39S RIBOSOMAL PROTEIN L20"/>
    <property type="match status" value="1"/>
</dbReference>
<evidence type="ECO:0000256" key="7">
    <source>
        <dbReference type="ARBA" id="ARBA00035172"/>
    </source>
</evidence>
<dbReference type="STRING" id="140314.SAMN04488076_11527"/>